<keyword evidence="7" id="KW-1185">Reference proteome</keyword>
<dbReference type="Gene3D" id="3.40.190.10">
    <property type="entry name" value="Periplasmic binding protein-like II"/>
    <property type="match status" value="1"/>
</dbReference>
<dbReference type="CDD" id="cd13585">
    <property type="entry name" value="PBP2_TMBP_like"/>
    <property type="match status" value="1"/>
</dbReference>
<evidence type="ECO:0000256" key="2">
    <source>
        <dbReference type="ARBA" id="ARBA00022729"/>
    </source>
</evidence>
<evidence type="ECO:0000256" key="3">
    <source>
        <dbReference type="ARBA" id="ARBA00023136"/>
    </source>
</evidence>
<evidence type="ECO:0000313" key="6">
    <source>
        <dbReference type="EMBL" id="MDY0393877.1"/>
    </source>
</evidence>
<name>A0ABU5C5B2_9BACI</name>
<evidence type="ECO:0000256" key="4">
    <source>
        <dbReference type="ARBA" id="ARBA00023139"/>
    </source>
</evidence>
<gene>
    <name evidence="6" type="ORF">RWE15_04640</name>
</gene>
<organism evidence="6 7">
    <name type="scientific">Tigheibacillus halophilus</name>
    <dbReference type="NCBI Taxonomy" id="361280"/>
    <lineage>
        <taxon>Bacteria</taxon>
        <taxon>Bacillati</taxon>
        <taxon>Bacillota</taxon>
        <taxon>Bacilli</taxon>
        <taxon>Bacillales</taxon>
        <taxon>Bacillaceae</taxon>
        <taxon>Tigheibacillus</taxon>
    </lineage>
</organism>
<sequence>MFFWMNGPNFVKYASNSMIEPIDDYLTKDKVDVTPYPDGLLGLYKYENKRYALPKDYDTIGLWYNKKLFDDAGVKYPDQSWEWDDLVNAAKKLTDSSKGIYGIAASIKDSQASYFNTIIANGGYVISKDKKKAGFDDSKTKEGLQKYYDLIDKYKVSPTHAQMETTEANEMFESGKAAMVFQGSYMIPEFKENEYTRENADVAVLPKMEKRSGVIHGLGNVISANSDNKDAAWKLVAFFKLEKSSRNTS</sequence>
<dbReference type="Pfam" id="PF01547">
    <property type="entry name" value="SBP_bac_1"/>
    <property type="match status" value="1"/>
</dbReference>
<protein>
    <submittedName>
        <fullName evidence="6">Sugar ABC transporter substrate-binding protein</fullName>
    </submittedName>
</protein>
<comment type="caution">
    <text evidence="6">The sequence shown here is derived from an EMBL/GenBank/DDBJ whole genome shotgun (WGS) entry which is preliminary data.</text>
</comment>
<dbReference type="PANTHER" id="PTHR43649">
    <property type="entry name" value="ARABINOSE-BINDING PROTEIN-RELATED"/>
    <property type="match status" value="1"/>
</dbReference>
<keyword evidence="4" id="KW-0564">Palmitate</keyword>
<proteinExistence type="predicted"/>
<dbReference type="InterPro" id="IPR006059">
    <property type="entry name" value="SBP"/>
</dbReference>
<keyword evidence="1" id="KW-1003">Cell membrane</keyword>
<evidence type="ECO:0000313" key="7">
    <source>
        <dbReference type="Proteomes" id="UP001281447"/>
    </source>
</evidence>
<dbReference type="SUPFAM" id="SSF53850">
    <property type="entry name" value="Periplasmic binding protein-like II"/>
    <property type="match status" value="1"/>
</dbReference>
<reference evidence="6 7" key="1">
    <citation type="submission" date="2023-10" db="EMBL/GenBank/DDBJ databases">
        <title>Virgibacillus halophilus 5B73C genome.</title>
        <authorList>
            <person name="Miliotis G."/>
            <person name="Sengupta P."/>
            <person name="Hameed A."/>
            <person name="Chuvochina M."/>
            <person name="Mcdonagh F."/>
            <person name="Simpson A.C."/>
            <person name="Singh N.K."/>
            <person name="Rekha P.D."/>
            <person name="Raman K."/>
            <person name="Hugenholtz P."/>
            <person name="Venkateswaran K."/>
        </authorList>
    </citation>
    <scope>NUCLEOTIDE SEQUENCE [LARGE SCALE GENOMIC DNA]</scope>
    <source>
        <strain evidence="6 7">5B73C</strain>
    </source>
</reference>
<dbReference type="Proteomes" id="UP001281447">
    <property type="component" value="Unassembled WGS sequence"/>
</dbReference>
<keyword evidence="5" id="KW-0449">Lipoprotein</keyword>
<dbReference type="InterPro" id="IPR050490">
    <property type="entry name" value="Bact_solute-bd_prot1"/>
</dbReference>
<evidence type="ECO:0000256" key="1">
    <source>
        <dbReference type="ARBA" id="ARBA00022475"/>
    </source>
</evidence>
<keyword evidence="3" id="KW-0472">Membrane</keyword>
<evidence type="ECO:0000256" key="5">
    <source>
        <dbReference type="ARBA" id="ARBA00023288"/>
    </source>
</evidence>
<dbReference type="EMBL" id="JAWDIP010000003">
    <property type="protein sequence ID" value="MDY0393877.1"/>
    <property type="molecule type" value="Genomic_DNA"/>
</dbReference>
<accession>A0ABU5C5B2</accession>
<keyword evidence="2" id="KW-0732">Signal</keyword>
<dbReference type="PANTHER" id="PTHR43649:SF33">
    <property type="entry name" value="POLYGALACTURONAN_RHAMNOGALACTURONAN-BINDING PROTEIN YTCQ"/>
    <property type="match status" value="1"/>
</dbReference>